<protein>
    <submittedName>
        <fullName evidence="2">Uncharacterized protein</fullName>
    </submittedName>
</protein>
<feature type="chain" id="PRO_5029776737" evidence="1">
    <location>
        <begin position="19"/>
        <end position="136"/>
    </location>
</feature>
<accession>A0A7J6KSG6</accession>
<name>A0A7J6KSG6_PERCH</name>
<keyword evidence="1" id="KW-0732">Signal</keyword>
<dbReference type="Proteomes" id="UP000591131">
    <property type="component" value="Unassembled WGS sequence"/>
</dbReference>
<organism evidence="2 3">
    <name type="scientific">Perkinsus chesapeaki</name>
    <name type="common">Clam parasite</name>
    <name type="synonym">Perkinsus andrewsi</name>
    <dbReference type="NCBI Taxonomy" id="330153"/>
    <lineage>
        <taxon>Eukaryota</taxon>
        <taxon>Sar</taxon>
        <taxon>Alveolata</taxon>
        <taxon>Perkinsozoa</taxon>
        <taxon>Perkinsea</taxon>
        <taxon>Perkinsida</taxon>
        <taxon>Perkinsidae</taxon>
        <taxon>Perkinsus</taxon>
    </lineage>
</organism>
<gene>
    <name evidence="2" type="ORF">FOL47_001535</name>
</gene>
<proteinExistence type="predicted"/>
<dbReference type="EMBL" id="JAAPAO010001370">
    <property type="protein sequence ID" value="KAF4650000.1"/>
    <property type="molecule type" value="Genomic_DNA"/>
</dbReference>
<evidence type="ECO:0000313" key="3">
    <source>
        <dbReference type="Proteomes" id="UP000591131"/>
    </source>
</evidence>
<evidence type="ECO:0000313" key="2">
    <source>
        <dbReference type="EMBL" id="KAF4650000.1"/>
    </source>
</evidence>
<feature type="signal peptide" evidence="1">
    <location>
        <begin position="1"/>
        <end position="18"/>
    </location>
</feature>
<sequence>MLLIVFFTQLIIITPAWPFPDGEFDGGASDPYINIKCHFNSSGPKPTVVIEANCDGSMDWHKTLEPLKLERSADDTFVVANVHAASVYGEFLEYLNFRCYGKRFKKDDFATYKVISDVNQLKIYEEGRWVDIFKAR</sequence>
<comment type="caution">
    <text evidence="2">The sequence shown here is derived from an EMBL/GenBank/DDBJ whole genome shotgun (WGS) entry which is preliminary data.</text>
</comment>
<keyword evidence="3" id="KW-1185">Reference proteome</keyword>
<reference evidence="2 3" key="1">
    <citation type="submission" date="2020-04" db="EMBL/GenBank/DDBJ databases">
        <title>Perkinsus chesapeaki whole genome sequence.</title>
        <authorList>
            <person name="Bogema D.R."/>
        </authorList>
    </citation>
    <scope>NUCLEOTIDE SEQUENCE [LARGE SCALE GENOMIC DNA]</scope>
    <source>
        <strain evidence="2">ATCC PRA-425</strain>
    </source>
</reference>
<dbReference type="AlphaFoldDB" id="A0A7J6KSG6"/>
<evidence type="ECO:0000256" key="1">
    <source>
        <dbReference type="SAM" id="SignalP"/>
    </source>
</evidence>